<feature type="modified residue" description="4-aspartylphosphate" evidence="1">
    <location>
        <position position="59"/>
    </location>
</feature>
<keyword evidence="4" id="KW-1185">Reference proteome</keyword>
<dbReference type="GO" id="GO:0000160">
    <property type="term" value="P:phosphorelay signal transduction system"/>
    <property type="evidence" value="ECO:0007669"/>
    <property type="project" value="InterPro"/>
</dbReference>
<dbReference type="PROSITE" id="PS50110">
    <property type="entry name" value="RESPONSE_REGULATORY"/>
    <property type="match status" value="1"/>
</dbReference>
<dbReference type="Proteomes" id="UP000184147">
    <property type="component" value="Unassembled WGS sequence"/>
</dbReference>
<dbReference type="EMBL" id="FQVQ01000011">
    <property type="protein sequence ID" value="SHF52958.1"/>
    <property type="molecule type" value="Genomic_DNA"/>
</dbReference>
<reference evidence="3 4" key="1">
    <citation type="submission" date="2016-11" db="EMBL/GenBank/DDBJ databases">
        <authorList>
            <person name="Jaros S."/>
            <person name="Januszkiewicz K."/>
            <person name="Wedrychowicz H."/>
        </authorList>
    </citation>
    <scope>NUCLEOTIDE SEQUENCE [LARGE SCALE GENOMIC DNA]</scope>
    <source>
        <strain evidence="3 4">DSM 25660</strain>
    </source>
</reference>
<dbReference type="OrthoDB" id="659223at2"/>
<feature type="domain" description="Response regulatory" evidence="2">
    <location>
        <begin position="4"/>
        <end position="132"/>
    </location>
</feature>
<proteinExistence type="predicted"/>
<dbReference type="STRING" id="1124188.SAMN05444377_11190"/>
<evidence type="ECO:0000313" key="4">
    <source>
        <dbReference type="Proteomes" id="UP000184147"/>
    </source>
</evidence>
<keyword evidence="1" id="KW-0597">Phosphoprotein</keyword>
<dbReference type="GO" id="GO:0003677">
    <property type="term" value="F:DNA binding"/>
    <property type="evidence" value="ECO:0007669"/>
    <property type="project" value="UniProtKB-KW"/>
</dbReference>
<dbReference type="AlphaFoldDB" id="A0A1M5CDZ1"/>
<protein>
    <submittedName>
        <fullName evidence="3">DNA-binding response regulator, NarL/FixJ family, contains REC and HTH domains</fullName>
    </submittedName>
</protein>
<name>A0A1M5CDZ1_9FLAO</name>
<sequence length="221" mass="24837">MFQKVLVVEDIDSIALSVVQLVESLGAHEVVVVKYCEDAWTKLKAEALQGRPFELLITDLSFEKDHRQDAITGGEALVAQVKAFDPQLAVVVYSIEDKPFRIQQLYHEHGIGGYVLKGRRSLEQLKTALLTVAAGERYYAPELQTTMRASSFVSLDGYELHLLEQLAAGYSLDEMEARFKVLGITPHSKSTIEKRLYRLRDSFNARTLMHLISLAKDQGVI</sequence>
<dbReference type="InterPro" id="IPR011006">
    <property type="entry name" value="CheY-like_superfamily"/>
</dbReference>
<dbReference type="SUPFAM" id="SSF52172">
    <property type="entry name" value="CheY-like"/>
    <property type="match status" value="1"/>
</dbReference>
<dbReference type="RefSeq" id="WP_073363879.1">
    <property type="nucleotide sequence ID" value="NZ_FQVQ01000011.1"/>
</dbReference>
<accession>A0A1M5CDZ1</accession>
<evidence type="ECO:0000259" key="2">
    <source>
        <dbReference type="PROSITE" id="PS50110"/>
    </source>
</evidence>
<keyword evidence="3" id="KW-0238">DNA-binding</keyword>
<dbReference type="InterPro" id="IPR001789">
    <property type="entry name" value="Sig_transdc_resp-reg_receiver"/>
</dbReference>
<organism evidence="3 4">
    <name type="scientific">Flavobacterium fontis</name>
    <dbReference type="NCBI Taxonomy" id="1124188"/>
    <lineage>
        <taxon>Bacteria</taxon>
        <taxon>Pseudomonadati</taxon>
        <taxon>Bacteroidota</taxon>
        <taxon>Flavobacteriia</taxon>
        <taxon>Flavobacteriales</taxon>
        <taxon>Flavobacteriaceae</taxon>
        <taxon>Flavobacterium</taxon>
    </lineage>
</organism>
<dbReference type="Gene3D" id="3.40.50.2300">
    <property type="match status" value="1"/>
</dbReference>
<evidence type="ECO:0000256" key="1">
    <source>
        <dbReference type="PROSITE-ProRule" id="PRU00169"/>
    </source>
</evidence>
<gene>
    <name evidence="3" type="ORF">SAMN05444377_11190</name>
</gene>
<evidence type="ECO:0000313" key="3">
    <source>
        <dbReference type="EMBL" id="SHF52958.1"/>
    </source>
</evidence>